<name>A0A2B8T407_BACCE</name>
<evidence type="ECO:0000313" key="2">
    <source>
        <dbReference type="Proteomes" id="UP000221438"/>
    </source>
</evidence>
<dbReference type="AlphaFoldDB" id="A0A2B8T407"/>
<dbReference type="EMBL" id="NUJQ01000041">
    <property type="protein sequence ID" value="PGQ06110.1"/>
    <property type="molecule type" value="Genomic_DNA"/>
</dbReference>
<dbReference type="Proteomes" id="UP000221438">
    <property type="component" value="Unassembled WGS sequence"/>
</dbReference>
<reference evidence="1 2" key="1">
    <citation type="submission" date="2017-09" db="EMBL/GenBank/DDBJ databases">
        <title>Large-scale bioinformatics analysis of Bacillus genomes uncovers conserved roles of natural products in bacterial physiology.</title>
        <authorList>
            <consortium name="Agbiome Team Llc"/>
            <person name="Bleich R.M."/>
            <person name="Grubbs K.J."/>
            <person name="Santa Maria K.C."/>
            <person name="Allen S.E."/>
            <person name="Farag S."/>
            <person name="Shank E.A."/>
            <person name="Bowers A."/>
        </authorList>
    </citation>
    <scope>NUCLEOTIDE SEQUENCE [LARGE SCALE GENOMIC DNA]</scope>
    <source>
        <strain evidence="1 2">AFS046104</strain>
    </source>
</reference>
<dbReference type="RefSeq" id="WP_097829968.1">
    <property type="nucleotide sequence ID" value="NZ_NTUE01000007.1"/>
</dbReference>
<evidence type="ECO:0000313" key="1">
    <source>
        <dbReference type="EMBL" id="PGQ06110.1"/>
    </source>
</evidence>
<gene>
    <name evidence="1" type="ORF">COA08_24510</name>
</gene>
<accession>A0A2B8T407</accession>
<protein>
    <submittedName>
        <fullName evidence="1">Wall associated protein</fullName>
    </submittedName>
</protein>
<organism evidence="1 2">
    <name type="scientific">Bacillus cereus</name>
    <dbReference type="NCBI Taxonomy" id="1396"/>
    <lineage>
        <taxon>Bacteria</taxon>
        <taxon>Bacillati</taxon>
        <taxon>Bacillota</taxon>
        <taxon>Bacilli</taxon>
        <taxon>Bacillales</taxon>
        <taxon>Bacillaceae</taxon>
        <taxon>Bacillus</taxon>
        <taxon>Bacillus cereus group</taxon>
    </lineage>
</organism>
<proteinExistence type="predicted"/>
<comment type="caution">
    <text evidence="1">The sequence shown here is derived from an EMBL/GenBank/DDBJ whole genome shotgun (WGS) entry which is preliminary data.</text>
</comment>
<sequence>MIQCTNVLNATLQDGRSKSCIYDSFRNRISVKVVESGKEIKSVTATCSDGKQFGSIVKV</sequence>